<dbReference type="PANTHER" id="PTHR13992:SF39">
    <property type="entry name" value="SMRTER, ISOFORM G"/>
    <property type="match status" value="1"/>
</dbReference>
<feature type="region of interest" description="Disordered" evidence="1">
    <location>
        <begin position="1350"/>
        <end position="1390"/>
    </location>
</feature>
<feature type="compositionally biased region" description="Basic and acidic residues" evidence="1">
    <location>
        <begin position="191"/>
        <end position="210"/>
    </location>
</feature>
<evidence type="ECO:0000313" key="3">
    <source>
        <dbReference type="EMBL" id="CAE0062410.1"/>
    </source>
</evidence>
<dbReference type="EMBL" id="HBHW01039631">
    <property type="protein sequence ID" value="CAE0062420.1"/>
    <property type="molecule type" value="Transcribed_RNA"/>
</dbReference>
<dbReference type="InterPro" id="IPR017884">
    <property type="entry name" value="SANT_dom"/>
</dbReference>
<feature type="compositionally biased region" description="Polar residues" evidence="1">
    <location>
        <begin position="84"/>
        <end position="94"/>
    </location>
</feature>
<sequence>MSGGGRRDGEWNSGDKERFERYENRGQKMPYLDTQSPAPPRRSFSTARGYVVSVSDGHRLLHRDSRGFGGGVNSMRRQDYAENRGTSPTRSQSPHRARDDAPRSIRRISTSVPGRGGFRIENEPMREYVEGAPYRRRSGPARDDYRPPYQRHHDRAMKDSRFMSYEEDDYSRGGFRVGRDMMGRRLYNSNEEDKRNRAPDRRLNGLDDSGHGSSYYSKRNWDTSPQIKVEGTRPGEQKKVIITTQKGSVQIDVGNGSTMISKRPELDPHKAVRSPPGSGFKRISDRLGGELKTVGRDVELTKKFNASSHSTPVISKDSTEFGSNTNTGSKFSALNSQEVPVRKRPRTEIDLAHVVHPKRTELTTASVDHAEAAFGRSRSEVVVASSSPSAGSAAPGSVAVDSSSSKKLDARDSASPYLPSTKIKDPVDAAVIPEKSSSDCTQNSKDVKELERSSTSNVGKPVQPSVSRKESSPIDATDTGQARDVPQMVTADQVSLTTSKLKDPTVLTGTDRIQETQNDRASTAMETKTPPSEASSEDEDMDMSPEEPEAEAEHVQGEGLAGGVDPIVERGPKAELEHSSTEEVANHNSRPGPDQTVTLEAGPKENEEETKSSPSVQNVFKLGAVPGPATFVKPDAPEPRFESVERGGAAPAQQDEACESGKGYLVLEEEVELTKGGLATARLVDSERTGGKRETRPSSGRDAARDRQPSEPAEKDTPVLLTKALINEGTSARMKVSGRAPLASPVAVSSWGRSSALVSEENHRRRARTHELEIESDATDKNGRIIHEDQQSFIGGVQKWESTRPSTGESGICSTANDSDREKKAQKAEQMDIENADSESIALPTKRSKPDEDSSGKQQKEAKLPRPVADVAPAEMSRSDLAGSSKVQVEVGLAKPDLSPKTQEVRSDPYRDPGAIPASDERGAVWNNAEATSNQVLLSKNIRQTSVTEEGGSFPDRQSKDEVLAEINRVEKKLSTIRKSITSLKQDVPQRKAEPKAGSTPPQPARDAEVLVSERRVPAEPLAATIGSEAAEVKHVEGKRKLQSALEKRPSSLERVTASKEELPKLGKSVKRKLSRLEEMAREITQDGQSLAESAQNSLNRLCGKGQLVADSWISLKEPGELEDVRRVANDALHRPQKLREGIIAEKKHRRERTKKLHAKYRMLEKQWKSDLRNMRDKRSRDKRELSRDRDRYLMMAIRGTDMIPTSRTGSGRVTYKPSGEGGAPGAPSSLQQVDVMLTQVESAGGTPGGRDRWRRTLATVPDQNPDHPPFEGGSVLIEDPLAEFYARRVENPWTREERICFLNNYLEYNKDFRKIAQFLENKCTEDVVRFYFQNKLCLNLKQLTKENIRRRGNGSRRTPRLTRFGPEIGRREPSLIKNEDDADEADDEE</sequence>
<feature type="compositionally biased region" description="Basic and acidic residues" evidence="1">
    <location>
        <begin position="702"/>
        <end position="717"/>
    </location>
</feature>
<dbReference type="PANTHER" id="PTHR13992">
    <property type="entry name" value="NUCLEAR RECEPTOR CO-REPRESSOR RELATED NCOR"/>
    <property type="match status" value="1"/>
</dbReference>
<feature type="compositionally biased region" description="Basic and acidic residues" evidence="1">
    <location>
        <begin position="567"/>
        <end position="585"/>
    </location>
</feature>
<evidence type="ECO:0000313" key="8">
    <source>
        <dbReference type="EMBL" id="CAE0062419.1"/>
    </source>
</evidence>
<feature type="compositionally biased region" description="Basic and acidic residues" evidence="1">
    <location>
        <begin position="1369"/>
        <end position="1380"/>
    </location>
</feature>
<evidence type="ECO:0000313" key="9">
    <source>
        <dbReference type="EMBL" id="CAE0062420.1"/>
    </source>
</evidence>
<dbReference type="InterPro" id="IPR001005">
    <property type="entry name" value="SANT/Myb"/>
</dbReference>
<feature type="region of interest" description="Disordered" evidence="1">
    <location>
        <begin position="732"/>
        <end position="924"/>
    </location>
</feature>
<dbReference type="GO" id="GO:0032991">
    <property type="term" value="C:protein-containing complex"/>
    <property type="evidence" value="ECO:0007669"/>
    <property type="project" value="UniProtKB-ARBA"/>
</dbReference>
<evidence type="ECO:0000313" key="6">
    <source>
        <dbReference type="EMBL" id="CAE0062415.1"/>
    </source>
</evidence>
<evidence type="ECO:0000256" key="1">
    <source>
        <dbReference type="SAM" id="MobiDB-lite"/>
    </source>
</evidence>
<feature type="compositionally biased region" description="Basic and acidic residues" evidence="1">
    <location>
        <begin position="848"/>
        <end position="864"/>
    </location>
</feature>
<dbReference type="EMBL" id="HBHW01039621">
    <property type="protein sequence ID" value="CAE0062410.1"/>
    <property type="molecule type" value="Transcribed_RNA"/>
</dbReference>
<evidence type="ECO:0000313" key="7">
    <source>
        <dbReference type="EMBL" id="CAE0062416.1"/>
    </source>
</evidence>
<feature type="compositionally biased region" description="Polar residues" evidence="1">
    <location>
        <begin position="803"/>
        <end position="817"/>
    </location>
</feature>
<dbReference type="Pfam" id="PF00249">
    <property type="entry name" value="Myb_DNA-binding"/>
    <property type="match status" value="1"/>
</dbReference>
<dbReference type="SUPFAM" id="SSF46689">
    <property type="entry name" value="Homeodomain-like"/>
    <property type="match status" value="1"/>
</dbReference>
<evidence type="ECO:0000313" key="5">
    <source>
        <dbReference type="EMBL" id="CAE0062413.1"/>
    </source>
</evidence>
<dbReference type="InterPro" id="IPR009057">
    <property type="entry name" value="Homeodomain-like_sf"/>
</dbReference>
<dbReference type="GO" id="GO:0005654">
    <property type="term" value="C:nucleoplasm"/>
    <property type="evidence" value="ECO:0007669"/>
    <property type="project" value="UniProtKB-ARBA"/>
</dbReference>
<organism evidence="3">
    <name type="scientific">Rhodosorus marinus</name>
    <dbReference type="NCBI Taxonomy" id="101924"/>
    <lineage>
        <taxon>Eukaryota</taxon>
        <taxon>Rhodophyta</taxon>
        <taxon>Stylonematophyceae</taxon>
        <taxon>Stylonematales</taxon>
        <taxon>Stylonemataceae</taxon>
        <taxon>Rhodosorus</taxon>
    </lineage>
</organism>
<feature type="region of interest" description="Disordered" evidence="1">
    <location>
        <begin position="981"/>
        <end position="1011"/>
    </location>
</feature>
<dbReference type="CDD" id="cd00167">
    <property type="entry name" value="SANT"/>
    <property type="match status" value="1"/>
</dbReference>
<feature type="region of interest" description="Disordered" evidence="1">
    <location>
        <begin position="252"/>
        <end position="284"/>
    </location>
</feature>
<feature type="region of interest" description="Disordered" evidence="1">
    <location>
        <begin position="1204"/>
        <end position="1229"/>
    </location>
</feature>
<reference evidence="3" key="1">
    <citation type="submission" date="2021-01" db="EMBL/GenBank/DDBJ databases">
        <authorList>
            <person name="Corre E."/>
            <person name="Pelletier E."/>
            <person name="Niang G."/>
            <person name="Scheremetjew M."/>
            <person name="Finn R."/>
            <person name="Kale V."/>
            <person name="Holt S."/>
            <person name="Cochrane G."/>
            <person name="Meng A."/>
            <person name="Brown T."/>
            <person name="Cohen L."/>
        </authorList>
    </citation>
    <scope>NUCLEOTIDE SEQUENCE</scope>
    <source>
        <strain evidence="3">CCMP 769</strain>
    </source>
</reference>
<protein>
    <recommendedName>
        <fullName evidence="2">SANT domain-containing protein</fullName>
    </recommendedName>
</protein>
<feature type="compositionally biased region" description="Basic and acidic residues" evidence="1">
    <location>
        <begin position="769"/>
        <end position="790"/>
    </location>
</feature>
<feature type="region of interest" description="Disordered" evidence="1">
    <location>
        <begin position="386"/>
        <end position="657"/>
    </location>
</feature>
<dbReference type="EMBL" id="HBHW01039623">
    <property type="protein sequence ID" value="CAE0062412.1"/>
    <property type="molecule type" value="Transcribed_RNA"/>
</dbReference>
<dbReference type="EMBL" id="HBHW01039624">
    <property type="protein sequence ID" value="CAE0062413.1"/>
    <property type="molecule type" value="Transcribed_RNA"/>
</dbReference>
<accession>A0A7S3A7P0</accession>
<feature type="compositionally biased region" description="Low complexity" evidence="1">
    <location>
        <begin position="386"/>
        <end position="403"/>
    </location>
</feature>
<feature type="compositionally biased region" description="Basic and acidic residues" evidence="1">
    <location>
        <begin position="602"/>
        <end position="611"/>
    </location>
</feature>
<feature type="compositionally biased region" description="Basic and acidic residues" evidence="1">
    <location>
        <begin position="56"/>
        <end position="66"/>
    </location>
</feature>
<feature type="compositionally biased region" description="Polar residues" evidence="1">
    <location>
        <begin position="211"/>
        <end position="225"/>
    </location>
</feature>
<dbReference type="EMBL" id="HBHW01039627">
    <property type="protein sequence ID" value="CAE0062416.1"/>
    <property type="molecule type" value="Transcribed_RNA"/>
</dbReference>
<feature type="region of interest" description="Disordered" evidence="1">
    <location>
        <begin position="675"/>
        <end position="720"/>
    </location>
</feature>
<dbReference type="PROSITE" id="PS51293">
    <property type="entry name" value="SANT"/>
    <property type="match status" value="1"/>
</dbReference>
<dbReference type="SMART" id="SM00717">
    <property type="entry name" value="SANT"/>
    <property type="match status" value="1"/>
</dbReference>
<evidence type="ECO:0000313" key="10">
    <source>
        <dbReference type="EMBL" id="CAE0062421.1"/>
    </source>
</evidence>
<evidence type="ECO:0000313" key="4">
    <source>
        <dbReference type="EMBL" id="CAE0062412.1"/>
    </source>
</evidence>
<feature type="domain" description="SANT" evidence="2">
    <location>
        <begin position="1289"/>
        <end position="1340"/>
    </location>
</feature>
<name>A0A7S3A7P0_9RHOD</name>
<dbReference type="GO" id="GO:0000785">
    <property type="term" value="C:chromatin"/>
    <property type="evidence" value="ECO:0007669"/>
    <property type="project" value="TreeGrafter"/>
</dbReference>
<dbReference type="EMBL" id="HBHW01039626">
    <property type="protein sequence ID" value="CAE0062415.1"/>
    <property type="molecule type" value="Transcribed_RNA"/>
</dbReference>
<feature type="region of interest" description="Disordered" evidence="1">
    <location>
        <begin position="1"/>
        <end position="156"/>
    </location>
</feature>
<dbReference type="EMBL" id="HBHW01039630">
    <property type="protein sequence ID" value="CAE0062419.1"/>
    <property type="molecule type" value="Transcribed_RNA"/>
</dbReference>
<feature type="compositionally biased region" description="Basic and acidic residues" evidence="1">
    <location>
        <begin position="818"/>
        <end position="830"/>
    </location>
</feature>
<feature type="compositionally biased region" description="Basic residues" evidence="1">
    <location>
        <begin position="1351"/>
        <end position="1361"/>
    </location>
</feature>
<feature type="compositionally biased region" description="Polar residues" evidence="1">
    <location>
        <begin position="320"/>
        <end position="338"/>
    </location>
</feature>
<feature type="compositionally biased region" description="Basic and acidic residues" evidence="1">
    <location>
        <begin position="684"/>
        <end position="696"/>
    </location>
</feature>
<feature type="compositionally biased region" description="Basic and acidic residues" evidence="1">
    <location>
        <begin position="118"/>
        <end position="129"/>
    </location>
</feature>
<dbReference type="GO" id="GO:0006357">
    <property type="term" value="P:regulation of transcription by RNA polymerase II"/>
    <property type="evidence" value="ECO:0007669"/>
    <property type="project" value="TreeGrafter"/>
</dbReference>
<feature type="compositionally biased region" description="Basic and acidic residues" evidence="1">
    <location>
        <begin position="635"/>
        <end position="645"/>
    </location>
</feature>
<feature type="region of interest" description="Disordered" evidence="1">
    <location>
        <begin position="186"/>
        <end position="225"/>
    </location>
</feature>
<dbReference type="EMBL" id="HBHW01039632">
    <property type="protein sequence ID" value="CAE0062421.1"/>
    <property type="molecule type" value="Transcribed_RNA"/>
</dbReference>
<feature type="region of interest" description="Disordered" evidence="1">
    <location>
        <begin position="309"/>
        <end position="341"/>
    </location>
</feature>
<feature type="compositionally biased region" description="Polar residues" evidence="1">
    <location>
        <begin position="490"/>
        <end position="499"/>
    </location>
</feature>
<feature type="compositionally biased region" description="Basic and acidic residues" evidence="1">
    <location>
        <begin position="1"/>
        <end position="26"/>
    </location>
</feature>
<proteinExistence type="predicted"/>
<dbReference type="Gene3D" id="1.10.10.60">
    <property type="entry name" value="Homeodomain-like"/>
    <property type="match status" value="1"/>
</dbReference>
<feature type="compositionally biased region" description="Acidic residues" evidence="1">
    <location>
        <begin position="535"/>
        <end position="550"/>
    </location>
</feature>
<feature type="compositionally biased region" description="Acidic residues" evidence="1">
    <location>
        <begin position="1381"/>
        <end position="1390"/>
    </location>
</feature>
<evidence type="ECO:0000259" key="2">
    <source>
        <dbReference type="PROSITE" id="PS51293"/>
    </source>
</evidence>
<gene>
    <name evidence="3" type="ORF">RMAR00112_LOCUS30480</name>
    <name evidence="4" type="ORF">RMAR00112_LOCUS30482</name>
    <name evidence="5" type="ORF">RMAR00112_LOCUS30483</name>
    <name evidence="6" type="ORF">RMAR00112_LOCUS30485</name>
    <name evidence="7" type="ORF">RMAR00112_LOCUS30486</name>
    <name evidence="8" type="ORF">RMAR00112_LOCUS30489</name>
    <name evidence="9" type="ORF">RMAR00112_LOCUS30490</name>
    <name evidence="10" type="ORF">RMAR00112_LOCUS30491</name>
</gene>
<dbReference type="InterPro" id="IPR051571">
    <property type="entry name" value="N-CoR_corepressor"/>
</dbReference>